<sequence length="71" mass="8265">MNNLREHGIAWYLYLNDHDDYFPKTGYTTDDITCLGNAFGGRPKLGEVRPLNRYFDIENDNSPNIEVFHCP</sequence>
<name>X0T5V9_9ZZZZ</name>
<comment type="caution">
    <text evidence="1">The sequence shown here is derived from an EMBL/GenBank/DDBJ whole genome shotgun (WGS) entry which is preliminary data.</text>
</comment>
<dbReference type="AlphaFoldDB" id="X0T5V9"/>
<organism evidence="1">
    <name type="scientific">marine sediment metagenome</name>
    <dbReference type="NCBI Taxonomy" id="412755"/>
    <lineage>
        <taxon>unclassified sequences</taxon>
        <taxon>metagenomes</taxon>
        <taxon>ecological metagenomes</taxon>
    </lineage>
</organism>
<feature type="non-terminal residue" evidence="1">
    <location>
        <position position="71"/>
    </location>
</feature>
<evidence type="ECO:0000313" key="1">
    <source>
        <dbReference type="EMBL" id="GAF83552.1"/>
    </source>
</evidence>
<dbReference type="EMBL" id="BARS01007477">
    <property type="protein sequence ID" value="GAF83552.1"/>
    <property type="molecule type" value="Genomic_DNA"/>
</dbReference>
<reference evidence="1" key="1">
    <citation type="journal article" date="2014" name="Front. Microbiol.">
        <title>High frequency of phylogenetically diverse reductive dehalogenase-homologous genes in deep subseafloor sedimentary metagenomes.</title>
        <authorList>
            <person name="Kawai M."/>
            <person name="Futagami T."/>
            <person name="Toyoda A."/>
            <person name="Takaki Y."/>
            <person name="Nishi S."/>
            <person name="Hori S."/>
            <person name="Arai W."/>
            <person name="Tsubouchi T."/>
            <person name="Morono Y."/>
            <person name="Uchiyama I."/>
            <person name="Ito T."/>
            <person name="Fujiyama A."/>
            <person name="Inagaki F."/>
            <person name="Takami H."/>
        </authorList>
    </citation>
    <scope>NUCLEOTIDE SEQUENCE</scope>
    <source>
        <strain evidence="1">Expedition CK06-06</strain>
    </source>
</reference>
<accession>X0T5V9</accession>
<protein>
    <submittedName>
        <fullName evidence="1">Uncharacterized protein</fullName>
    </submittedName>
</protein>
<gene>
    <name evidence="1" type="ORF">S01H1_14384</name>
</gene>
<proteinExistence type="predicted"/>